<evidence type="ECO:0000256" key="2">
    <source>
        <dbReference type="SAM" id="MobiDB-lite"/>
    </source>
</evidence>
<evidence type="ECO:0000313" key="4">
    <source>
        <dbReference type="EMBL" id="CAB3266091.1"/>
    </source>
</evidence>
<gene>
    <name evidence="4" type="primary">Skp2</name>
</gene>
<dbReference type="GO" id="GO:0031146">
    <property type="term" value="P:SCF-dependent proteasomal ubiquitin-dependent protein catabolic process"/>
    <property type="evidence" value="ECO:0007669"/>
    <property type="project" value="TreeGrafter"/>
</dbReference>
<dbReference type="EMBL" id="LR790229">
    <property type="protein sequence ID" value="CAB3266091.1"/>
    <property type="molecule type" value="mRNA"/>
</dbReference>
<dbReference type="InterPro" id="IPR032675">
    <property type="entry name" value="LRR_dom_sf"/>
</dbReference>
<organism evidence="4">
    <name type="scientific">Phallusia mammillata</name>
    <dbReference type="NCBI Taxonomy" id="59560"/>
    <lineage>
        <taxon>Eukaryota</taxon>
        <taxon>Metazoa</taxon>
        <taxon>Chordata</taxon>
        <taxon>Tunicata</taxon>
        <taxon>Ascidiacea</taxon>
        <taxon>Phlebobranchia</taxon>
        <taxon>Ascidiidae</taxon>
        <taxon>Phallusia</taxon>
    </lineage>
</organism>
<evidence type="ECO:0000256" key="1">
    <source>
        <dbReference type="ARBA" id="ARBA00022786"/>
    </source>
</evidence>
<keyword evidence="4" id="KW-0418">Kinase</keyword>
<dbReference type="PANTHER" id="PTHR13318">
    <property type="entry name" value="PARTNER OF PAIRED, ISOFORM B-RELATED"/>
    <property type="match status" value="1"/>
</dbReference>
<keyword evidence="4" id="KW-0808">Transferase</keyword>
<dbReference type="InterPro" id="IPR001810">
    <property type="entry name" value="F-box_dom"/>
</dbReference>
<dbReference type="SUPFAM" id="SSF52047">
    <property type="entry name" value="RNI-like"/>
    <property type="match status" value="1"/>
</dbReference>
<dbReference type="InterPro" id="IPR006553">
    <property type="entry name" value="Leu-rich_rpt_Cys-con_subtyp"/>
</dbReference>
<dbReference type="GO" id="GO:0016301">
    <property type="term" value="F:kinase activity"/>
    <property type="evidence" value="ECO:0007669"/>
    <property type="project" value="UniProtKB-KW"/>
</dbReference>
<feature type="region of interest" description="Disordered" evidence="2">
    <location>
        <begin position="92"/>
        <end position="113"/>
    </location>
</feature>
<dbReference type="Gene3D" id="3.80.10.10">
    <property type="entry name" value="Ribonuclease Inhibitor"/>
    <property type="match status" value="1"/>
</dbReference>
<dbReference type="AlphaFoldDB" id="A0A6F9DSE3"/>
<proteinExistence type="evidence at transcript level"/>
<accession>A0A6F9DSE3</accession>
<dbReference type="PANTHER" id="PTHR13318:SF95">
    <property type="entry name" value="F-BOX PROTEIN YLR352W"/>
    <property type="match status" value="1"/>
</dbReference>
<dbReference type="SMART" id="SM00367">
    <property type="entry name" value="LRR_CC"/>
    <property type="match status" value="2"/>
</dbReference>
<dbReference type="PROSITE" id="PS50181">
    <property type="entry name" value="FBOX"/>
    <property type="match status" value="1"/>
</dbReference>
<feature type="compositionally biased region" description="Basic residues" evidence="2">
    <location>
        <begin position="94"/>
        <end position="103"/>
    </location>
</feature>
<keyword evidence="1" id="KW-0833">Ubl conjugation pathway</keyword>
<dbReference type="InterPro" id="IPR036047">
    <property type="entry name" value="F-box-like_dom_sf"/>
</dbReference>
<protein>
    <submittedName>
        <fullName evidence="4">S-phase kinase-associated protein 2</fullName>
    </submittedName>
</protein>
<name>A0A6F9DSE3_9ASCI</name>
<sequence>MNFAGHSPQNSIKRPTRIQWILDENEKQDLYKDLGIIGELSSPESQPNKSSVWQSIAKPRECSISIESCKQINSETPSTSTCDDIKRKRELTRLQRKRTRKHGGHSESFSSAKHVRVALTHKSKLQHRSNNEKKDCLINILPDEVLLDILGYCNSETRVKCSRVCWRWYQIANDKSLWLKVSLAKKKTDVQSLHSLLKRGVQVLCLNCADIISSTERNNSFTLYDENSVNTNPCCDPFSRAYHYSVHSIDFTNASISANTLCFILMRCSILRNVSLEGLTISHNVLGCLSNCSMLEKINLCLCHELTVSGMVQVLQSCHNLVELNIAWTNLTHTNCDELFEYLPSGIQALNISGFRNTLKDHNIQALVKKCPSLREFDASDSNLLTDRSLNMLVDNLGSTLKAVNLSRCYSINPNCYLRFSAMPQLRYLDVFGVMDDASIGTLAAALPRVRVCLRPFSAVARPSPSALYGTRRRTVWGYYVV</sequence>
<dbReference type="Pfam" id="PF12937">
    <property type="entry name" value="F-box-like"/>
    <property type="match status" value="1"/>
</dbReference>
<evidence type="ECO:0000259" key="3">
    <source>
        <dbReference type="PROSITE" id="PS50181"/>
    </source>
</evidence>
<dbReference type="SUPFAM" id="SSF81383">
    <property type="entry name" value="F-box domain"/>
    <property type="match status" value="1"/>
</dbReference>
<dbReference type="GO" id="GO:0019005">
    <property type="term" value="C:SCF ubiquitin ligase complex"/>
    <property type="evidence" value="ECO:0007669"/>
    <property type="project" value="TreeGrafter"/>
</dbReference>
<feature type="domain" description="F-box" evidence="3">
    <location>
        <begin position="135"/>
        <end position="181"/>
    </location>
</feature>
<dbReference type="SMART" id="SM00256">
    <property type="entry name" value="FBOX"/>
    <property type="match status" value="1"/>
</dbReference>
<reference evidence="4" key="1">
    <citation type="submission" date="2020-04" db="EMBL/GenBank/DDBJ databases">
        <authorList>
            <person name="Neveu A P."/>
        </authorList>
    </citation>
    <scope>NUCLEOTIDE SEQUENCE</scope>
    <source>
        <tissue evidence="4">Whole embryo</tissue>
    </source>
</reference>